<evidence type="ECO:0000313" key="3">
    <source>
        <dbReference type="WBParaSite" id="L893_g26560.t1"/>
    </source>
</evidence>
<evidence type="ECO:0000313" key="2">
    <source>
        <dbReference type="Proteomes" id="UP000095287"/>
    </source>
</evidence>
<sequence>MGFVVLRLLLFAAVAIAVGDAFIENIFDAFFGRNNPPTFVAGPVNTPMPIYQPPYLYPGSDPGFGQPVYGPAVVGPAVYPANAQPQYVAPPEAT</sequence>
<accession>A0A1I7ZHU1</accession>
<keyword evidence="1" id="KW-0732">Signal</keyword>
<protein>
    <submittedName>
        <fullName evidence="3">Secreted protein</fullName>
    </submittedName>
</protein>
<evidence type="ECO:0000256" key="1">
    <source>
        <dbReference type="SAM" id="SignalP"/>
    </source>
</evidence>
<feature type="signal peptide" evidence="1">
    <location>
        <begin position="1"/>
        <end position="21"/>
    </location>
</feature>
<name>A0A1I7ZHU1_9BILA</name>
<organism evidence="2 3">
    <name type="scientific">Steinernema glaseri</name>
    <dbReference type="NCBI Taxonomy" id="37863"/>
    <lineage>
        <taxon>Eukaryota</taxon>
        <taxon>Metazoa</taxon>
        <taxon>Ecdysozoa</taxon>
        <taxon>Nematoda</taxon>
        <taxon>Chromadorea</taxon>
        <taxon>Rhabditida</taxon>
        <taxon>Tylenchina</taxon>
        <taxon>Panagrolaimomorpha</taxon>
        <taxon>Strongyloidoidea</taxon>
        <taxon>Steinernematidae</taxon>
        <taxon>Steinernema</taxon>
    </lineage>
</organism>
<feature type="chain" id="PRO_5009313496" evidence="1">
    <location>
        <begin position="22"/>
        <end position="94"/>
    </location>
</feature>
<dbReference type="WBParaSite" id="L893_g26560.t1">
    <property type="protein sequence ID" value="L893_g26560.t1"/>
    <property type="gene ID" value="L893_g26560"/>
</dbReference>
<reference evidence="3" key="1">
    <citation type="submission" date="2016-11" db="UniProtKB">
        <authorList>
            <consortium name="WormBaseParasite"/>
        </authorList>
    </citation>
    <scope>IDENTIFICATION</scope>
</reference>
<keyword evidence="2" id="KW-1185">Reference proteome</keyword>
<proteinExistence type="predicted"/>
<dbReference type="AlphaFoldDB" id="A0A1I7ZHU1"/>
<dbReference type="Proteomes" id="UP000095287">
    <property type="component" value="Unplaced"/>
</dbReference>